<protein>
    <recommendedName>
        <fullName evidence="2">histidine kinase</fullName>
        <ecNumber evidence="2">2.7.13.3</ecNumber>
    </recommendedName>
</protein>
<keyword evidence="7" id="KW-1185">Reference proteome</keyword>
<keyword evidence="6" id="KW-0547">Nucleotide-binding</keyword>
<gene>
    <name evidence="6" type="ORF">ACFPIE_08245</name>
</gene>
<dbReference type="InterPro" id="IPR004358">
    <property type="entry name" value="Sig_transdc_His_kin-like_C"/>
</dbReference>
<feature type="domain" description="PAS" evidence="5">
    <location>
        <begin position="55"/>
        <end position="99"/>
    </location>
</feature>
<dbReference type="InterPro" id="IPR000014">
    <property type="entry name" value="PAS"/>
</dbReference>
<evidence type="ECO:0000313" key="6">
    <source>
        <dbReference type="EMBL" id="MFC5343899.1"/>
    </source>
</evidence>
<feature type="domain" description="Histidine kinase" evidence="4">
    <location>
        <begin position="430"/>
        <end position="637"/>
    </location>
</feature>
<dbReference type="RefSeq" id="WP_374037662.1">
    <property type="nucleotide sequence ID" value="NZ_CP169082.1"/>
</dbReference>
<dbReference type="EMBL" id="JBHSLF010000016">
    <property type="protein sequence ID" value="MFC5343899.1"/>
    <property type="molecule type" value="Genomic_DNA"/>
</dbReference>
<dbReference type="Gene3D" id="1.10.287.130">
    <property type="match status" value="1"/>
</dbReference>
<dbReference type="Gene3D" id="3.30.450.20">
    <property type="entry name" value="PAS domain"/>
    <property type="match status" value="2"/>
</dbReference>
<dbReference type="InterPro" id="IPR003594">
    <property type="entry name" value="HATPase_dom"/>
</dbReference>
<evidence type="ECO:0000259" key="4">
    <source>
        <dbReference type="PROSITE" id="PS50109"/>
    </source>
</evidence>
<dbReference type="PROSITE" id="PS50112">
    <property type="entry name" value="PAS"/>
    <property type="match status" value="1"/>
</dbReference>
<dbReference type="PANTHER" id="PTHR43065:SF42">
    <property type="entry name" value="TWO-COMPONENT SENSOR PPRA"/>
    <property type="match status" value="1"/>
</dbReference>
<keyword evidence="3" id="KW-1133">Transmembrane helix</keyword>
<dbReference type="SMART" id="SM00091">
    <property type="entry name" value="PAS"/>
    <property type="match status" value="2"/>
</dbReference>
<evidence type="ECO:0000256" key="1">
    <source>
        <dbReference type="ARBA" id="ARBA00000085"/>
    </source>
</evidence>
<dbReference type="Pfam" id="PF08448">
    <property type="entry name" value="PAS_4"/>
    <property type="match status" value="1"/>
</dbReference>
<dbReference type="SUPFAM" id="SSF55874">
    <property type="entry name" value="ATPase domain of HSP90 chaperone/DNA topoisomerase II/histidine kinase"/>
    <property type="match status" value="1"/>
</dbReference>
<dbReference type="Pfam" id="PF02518">
    <property type="entry name" value="HATPase_c"/>
    <property type="match status" value="1"/>
</dbReference>
<evidence type="ECO:0000256" key="2">
    <source>
        <dbReference type="ARBA" id="ARBA00012438"/>
    </source>
</evidence>
<dbReference type="Pfam" id="PF13188">
    <property type="entry name" value="PAS_8"/>
    <property type="match status" value="1"/>
</dbReference>
<organism evidence="6 7">
    <name type="scientific">Brevundimonas staleyi</name>
    <dbReference type="NCBI Taxonomy" id="74326"/>
    <lineage>
        <taxon>Bacteria</taxon>
        <taxon>Pseudomonadati</taxon>
        <taxon>Pseudomonadota</taxon>
        <taxon>Alphaproteobacteria</taxon>
        <taxon>Caulobacterales</taxon>
        <taxon>Caulobacteraceae</taxon>
        <taxon>Brevundimonas</taxon>
    </lineage>
</organism>
<dbReference type="InterPro" id="IPR013656">
    <property type="entry name" value="PAS_4"/>
</dbReference>
<dbReference type="EC" id="2.7.13.3" evidence="2"/>
<name>A0ABW0FRJ0_9CAUL</name>
<dbReference type="InterPro" id="IPR005467">
    <property type="entry name" value="His_kinase_dom"/>
</dbReference>
<comment type="catalytic activity">
    <reaction evidence="1">
        <text>ATP + protein L-histidine = ADP + protein N-phospho-L-histidine.</text>
        <dbReference type="EC" id="2.7.13.3"/>
    </reaction>
</comment>
<dbReference type="InterPro" id="IPR036890">
    <property type="entry name" value="HATPase_C_sf"/>
</dbReference>
<comment type="caution">
    <text evidence="6">The sequence shown here is derived from an EMBL/GenBank/DDBJ whole genome shotgun (WGS) entry which is preliminary data.</text>
</comment>
<dbReference type="PRINTS" id="PR00344">
    <property type="entry name" value="BCTRLSENSOR"/>
</dbReference>
<dbReference type="SUPFAM" id="SSF55785">
    <property type="entry name" value="PYP-like sensor domain (PAS domain)"/>
    <property type="match status" value="2"/>
</dbReference>
<dbReference type="Gene3D" id="3.30.565.10">
    <property type="entry name" value="Histidine kinase-like ATPase, C-terminal domain"/>
    <property type="match status" value="1"/>
</dbReference>
<dbReference type="InterPro" id="IPR035965">
    <property type="entry name" value="PAS-like_dom_sf"/>
</dbReference>
<proteinExistence type="predicted"/>
<accession>A0ABW0FRJ0</accession>
<evidence type="ECO:0000313" key="7">
    <source>
        <dbReference type="Proteomes" id="UP001596152"/>
    </source>
</evidence>
<evidence type="ECO:0000259" key="5">
    <source>
        <dbReference type="PROSITE" id="PS50112"/>
    </source>
</evidence>
<dbReference type="CDD" id="cd00130">
    <property type="entry name" value="PAS"/>
    <property type="match status" value="2"/>
</dbReference>
<dbReference type="GO" id="GO:0005524">
    <property type="term" value="F:ATP binding"/>
    <property type="evidence" value="ECO:0007669"/>
    <property type="project" value="UniProtKB-KW"/>
</dbReference>
<evidence type="ECO:0000256" key="3">
    <source>
        <dbReference type="SAM" id="Phobius"/>
    </source>
</evidence>
<keyword evidence="6" id="KW-0067">ATP-binding</keyword>
<sequence>MFMEGEVNWTLILGALAIGGHVVAAIAIWFAIANRTRHVSTSDELGAVSRAREAAETRLYETLNAIPVALVQTDLGGKFVFANRAAHSLMGRRDAELLGLRFHSATWGITYPDGRPVPPDLLPSARALRGQTVKGFQHILMNPSARKKMLVSVTAMPIEDAHGRIIGSTAAIVETEGLATPAPLEPEPAAPIPYADDLTRRVFDVASSALVVVSSHGIIREVNPTALTLFGRTHEIIGADFADQFLGEAERVEGRQTLRAALNAPAGEADGIVSGFGGETGVTWRILPLSIPGETVDALLLAGDPVVANSEIETDPAVTIDAQNTAEFERSAEAIEPVEVAEAALEVAPVADLTPELDAAREREAALTAELEAARGQSEAARAGIVHAVEAERLRGAKAAEQARAEALSQIETGNEASRRLESVGRLTGGVAQDFNALLAVMTSALDMMLKSSDDPARVKRLGQAALAAGQRGEALTRRLSAFSQGEEAHAQVLDAGVLLRAMESRLRALAGPGVDLMIEGPSSEAPVRVDPVGFESAVQALVRNAVEALGGAGSVAVRLEALGENGARLTVRDTGPGLDAATAARAIEPFFTTRDGAAGLGLAQVHAFARQSGGALTLTGAEGEGAEATLTLPAAPADIESAA</sequence>
<feature type="transmembrane region" description="Helical" evidence="3">
    <location>
        <begin position="7"/>
        <end position="32"/>
    </location>
</feature>
<reference evidence="7" key="1">
    <citation type="journal article" date="2019" name="Int. J. Syst. Evol. Microbiol.">
        <title>The Global Catalogue of Microorganisms (GCM) 10K type strain sequencing project: providing services to taxonomists for standard genome sequencing and annotation.</title>
        <authorList>
            <consortium name="The Broad Institute Genomics Platform"/>
            <consortium name="The Broad Institute Genome Sequencing Center for Infectious Disease"/>
            <person name="Wu L."/>
            <person name="Ma J."/>
        </authorList>
    </citation>
    <scope>NUCLEOTIDE SEQUENCE [LARGE SCALE GENOMIC DNA]</scope>
    <source>
        <strain evidence="7">JCM 12125</strain>
    </source>
</reference>
<keyword evidence="3" id="KW-0472">Membrane</keyword>
<keyword evidence="3" id="KW-0812">Transmembrane</keyword>
<dbReference type="PANTHER" id="PTHR43065">
    <property type="entry name" value="SENSOR HISTIDINE KINASE"/>
    <property type="match status" value="1"/>
</dbReference>
<dbReference type="PROSITE" id="PS50109">
    <property type="entry name" value="HIS_KIN"/>
    <property type="match status" value="1"/>
</dbReference>
<dbReference type="SMART" id="SM00387">
    <property type="entry name" value="HATPase_c"/>
    <property type="match status" value="1"/>
</dbReference>
<dbReference type="Proteomes" id="UP001596152">
    <property type="component" value="Unassembled WGS sequence"/>
</dbReference>